<accession>A0A2Z5TPJ0</accession>
<protein>
    <submittedName>
        <fullName evidence="5">Peptidase M20</fullName>
    </submittedName>
</protein>
<keyword evidence="1" id="KW-0645">Protease</keyword>
<dbReference type="Gene3D" id="3.40.630.10">
    <property type="entry name" value="Zn peptidases"/>
    <property type="match status" value="1"/>
</dbReference>
<dbReference type="Proteomes" id="UP000269331">
    <property type="component" value="Chromosome"/>
</dbReference>
<dbReference type="Pfam" id="PF01546">
    <property type="entry name" value="Peptidase_M20"/>
    <property type="match status" value="1"/>
</dbReference>
<dbReference type="GO" id="GO:0008233">
    <property type="term" value="F:peptidase activity"/>
    <property type="evidence" value="ECO:0007669"/>
    <property type="project" value="UniProtKB-KW"/>
</dbReference>
<dbReference type="PANTHER" id="PTHR43270">
    <property type="entry name" value="BETA-ALA-HIS DIPEPTIDASE"/>
    <property type="match status" value="1"/>
</dbReference>
<keyword evidence="2" id="KW-0479">Metal-binding</keyword>
<dbReference type="GO" id="GO:0005829">
    <property type="term" value="C:cytosol"/>
    <property type="evidence" value="ECO:0007669"/>
    <property type="project" value="TreeGrafter"/>
</dbReference>
<dbReference type="InterPro" id="IPR011650">
    <property type="entry name" value="Peptidase_M20_dimer"/>
</dbReference>
<keyword evidence="3" id="KW-0378">Hydrolase</keyword>
<evidence type="ECO:0000259" key="4">
    <source>
        <dbReference type="Pfam" id="PF07687"/>
    </source>
</evidence>
<gene>
    <name evidence="5" type="ORF">SR187_7985</name>
</gene>
<name>A0A2Z5TPJ0_9STRE</name>
<dbReference type="GO" id="GO:0009014">
    <property type="term" value="F:succinyl-diaminopimelate desuccinylase activity"/>
    <property type="evidence" value="ECO:0007669"/>
    <property type="project" value="TreeGrafter"/>
</dbReference>
<evidence type="ECO:0000256" key="1">
    <source>
        <dbReference type="ARBA" id="ARBA00022670"/>
    </source>
</evidence>
<dbReference type="GO" id="GO:0006508">
    <property type="term" value="P:proteolysis"/>
    <property type="evidence" value="ECO:0007669"/>
    <property type="project" value="UniProtKB-KW"/>
</dbReference>
<evidence type="ECO:0000256" key="2">
    <source>
        <dbReference type="ARBA" id="ARBA00022723"/>
    </source>
</evidence>
<dbReference type="GO" id="GO:0009089">
    <property type="term" value="P:lysine biosynthetic process via diaminopimelate"/>
    <property type="evidence" value="ECO:0007669"/>
    <property type="project" value="TreeGrafter"/>
</dbReference>
<evidence type="ECO:0000256" key="3">
    <source>
        <dbReference type="ARBA" id="ARBA00022801"/>
    </source>
</evidence>
<evidence type="ECO:0000313" key="5">
    <source>
        <dbReference type="EMBL" id="BBA93200.1"/>
    </source>
</evidence>
<dbReference type="AlphaFoldDB" id="A0A2Z5TPJ0"/>
<organism evidence="5 6">
    <name type="scientific">Streptococcus ruminantium</name>
    <dbReference type="NCBI Taxonomy" id="1917441"/>
    <lineage>
        <taxon>Bacteria</taxon>
        <taxon>Bacillati</taxon>
        <taxon>Bacillota</taxon>
        <taxon>Bacilli</taxon>
        <taxon>Lactobacillales</taxon>
        <taxon>Streptococcaceae</taxon>
        <taxon>Streptococcus</taxon>
    </lineage>
</organism>
<dbReference type="InterPro" id="IPR002933">
    <property type="entry name" value="Peptidase_M20"/>
</dbReference>
<evidence type="ECO:0000313" key="6">
    <source>
        <dbReference type="Proteomes" id="UP000269331"/>
    </source>
</evidence>
<proteinExistence type="predicted"/>
<dbReference type="PANTHER" id="PTHR43270:SF8">
    <property type="entry name" value="DI- AND TRIPEPTIDASE DUG2-RELATED"/>
    <property type="match status" value="1"/>
</dbReference>
<sequence length="473" mass="52638">MLILDLFYQSGNRKRRNRKMTDTRIQAFEQDAIIQTYFEKLKVLISKKSIFAQQIGLLDVATYLKEMFEEAGAEVVLDNSYAAPFVMAKFTASNPNAKTLIFYNHYDTVPADGDQIWTDQPFELSIRDGYIYGRGVDDDKGHITARLSALKKYQAKHEGQLPVNVIFIMEGAEESASVDLDKYLVRYKEHLIGADLLVWEQGHRNSLHQLEIAGGNKGIVTFDLSVKSAGLDIHSSYGGVIDSASWYLLGALQSMRAADGRILVDGIYEQVQEPNERELALVDEFALATSQSMKEIYGLTLPTLVEDRREFLKRLYFEPSITIEGLSTGYLGQGVKTIIPAQASAKMEVRLVPGLEPHDVLDKIRKHLDRHGFEKVEISFTLGEMSYRSDMSAPAIVNVIELAKKLTPEGVAVLPTSPGTGPMHTVFHALGVPIAGFGLGNANSRDHAGDENVSIVDYYSHVKLVEELIASYE</sequence>
<dbReference type="SUPFAM" id="SSF53187">
    <property type="entry name" value="Zn-dependent exopeptidases"/>
    <property type="match status" value="1"/>
</dbReference>
<dbReference type="KEGG" id="srq:SR187_7985"/>
<feature type="domain" description="Peptidase M20 dimerisation" evidence="4">
    <location>
        <begin position="215"/>
        <end position="372"/>
    </location>
</feature>
<dbReference type="Pfam" id="PF07687">
    <property type="entry name" value="M20_dimer"/>
    <property type="match status" value="1"/>
</dbReference>
<dbReference type="GO" id="GO:0046872">
    <property type="term" value="F:metal ion binding"/>
    <property type="evidence" value="ECO:0007669"/>
    <property type="project" value="UniProtKB-KW"/>
</dbReference>
<reference evidence="5 6" key="1">
    <citation type="journal article" date="2018" name="Genome Biol. Evol.">
        <title>Complete Genome Sequence of Streptococcus ruminantium sp. nov. GUT-187T (=DSM 104980T =JCM 31869T), the Type Strain of S. ruminantium, and Comparison with Genome Sequences of Streptococcus suis Strains.</title>
        <authorList>
            <person name="Tohya M."/>
            <person name="Sekizaki T."/>
            <person name="Miyoshi-Akiyama T."/>
        </authorList>
    </citation>
    <scope>NUCLEOTIDE SEQUENCE [LARGE SCALE GENOMIC DNA]</scope>
    <source>
        <strain evidence="5 6">GUT187T</strain>
    </source>
</reference>
<dbReference type="InterPro" id="IPR051458">
    <property type="entry name" value="Cyt/Met_Dipeptidase"/>
</dbReference>
<dbReference type="Gene3D" id="3.30.70.360">
    <property type="match status" value="1"/>
</dbReference>
<dbReference type="EMBL" id="AP018400">
    <property type="protein sequence ID" value="BBA93200.1"/>
    <property type="molecule type" value="Genomic_DNA"/>
</dbReference>